<dbReference type="SMART" id="SM00558">
    <property type="entry name" value="JmjC"/>
    <property type="match status" value="1"/>
</dbReference>
<dbReference type="PROSITE" id="PS51184">
    <property type="entry name" value="JMJC"/>
    <property type="match status" value="1"/>
</dbReference>
<keyword evidence="3" id="KW-0479">Metal-binding</keyword>
<dbReference type="OrthoDB" id="1667110at2759"/>
<dbReference type="PANTHER" id="PTHR12549:SF38">
    <property type="entry name" value="JMJC DOMAIN-CONTAINING HISTONE DEMETHYLASE 2, ISOFORM A"/>
    <property type="match status" value="1"/>
</dbReference>
<feature type="coiled-coil region" evidence="9">
    <location>
        <begin position="681"/>
        <end position="709"/>
    </location>
</feature>
<feature type="compositionally biased region" description="Basic and acidic residues" evidence="10">
    <location>
        <begin position="69"/>
        <end position="87"/>
    </location>
</feature>
<feature type="compositionally biased region" description="Polar residues" evidence="10">
    <location>
        <begin position="1"/>
        <end position="18"/>
    </location>
</feature>
<feature type="region of interest" description="Disordered" evidence="10">
    <location>
        <begin position="1171"/>
        <end position="1207"/>
    </location>
</feature>
<evidence type="ECO:0000313" key="13">
    <source>
        <dbReference type="Proteomes" id="UP001152320"/>
    </source>
</evidence>
<dbReference type="EMBL" id="JAIZAY010000017">
    <property type="protein sequence ID" value="KAJ8025722.1"/>
    <property type="molecule type" value="Genomic_DNA"/>
</dbReference>
<feature type="region of interest" description="Disordered" evidence="10">
    <location>
        <begin position="1"/>
        <end position="244"/>
    </location>
</feature>
<dbReference type="GO" id="GO:0046872">
    <property type="term" value="F:metal ion binding"/>
    <property type="evidence" value="ECO:0007669"/>
    <property type="project" value="UniProtKB-KW"/>
</dbReference>
<evidence type="ECO:0000313" key="12">
    <source>
        <dbReference type="EMBL" id="KAJ8025722.1"/>
    </source>
</evidence>
<feature type="compositionally biased region" description="Basic and acidic residues" evidence="10">
    <location>
        <begin position="299"/>
        <end position="313"/>
    </location>
</feature>
<evidence type="ECO:0000256" key="8">
    <source>
        <dbReference type="ARBA" id="ARBA00047648"/>
    </source>
</evidence>
<evidence type="ECO:0000256" key="2">
    <source>
        <dbReference type="ARBA" id="ARBA00004123"/>
    </source>
</evidence>
<feature type="region of interest" description="Disordered" evidence="10">
    <location>
        <begin position="381"/>
        <end position="466"/>
    </location>
</feature>
<sequence length="2358" mass="261124">MNSGHPPTTSSMNYQQLPQAPKKKRTKGVNENSQDSEKETVKDKSTKQEKISKDKEKPMSNRNKKDRKRKPEDFVADETKKLPETNKKTKSSPVDQEAPQEQESGHVDEMVESSNMEDGRLGGDTEGEPHETGSALPAETQRNSPVGTKSPLSGSSPSPKVETSQLVCASKKEQCSGVESSDGSEEASEEKQNLHCESDKGNNPSGALSVSVSSTVNSTNSFPAKERTAKSVPITSSPSDRIPVSSVCNPDSYTNTDASFLLKLSQAISASPGKRVIKSDRDTPFTHAIAGIIARELSKDYERSEKSQGKDSEGEGTNTPPVKEQSQTGVTVAPTPTTSASTKMFVPMQGMLPSQVSAKEAVIPAVPSEARVKNCLMQTMNTIPKPPVSTSNSKEAQPHQSSKCFHSSGSRPEPEKSGFQIKVEKPTTHVSKEQDVPKDVEKPKTVGFDRKERELSNHDRKDRIRKELHDVRSRSEANIRSVSRESAVGFAGSVKEPVRVFRDPNLRDNSVIHVDSIQHHFHHQMKKADHHKSSPVPSHTPLSTLRTAATPGGPLSGSPSAFVPSNLHSNALQPHSLLPPHLQLYTHPLQGLSYSPLHPVDQHGYHPQHVAELMAHQDALVRLRHQIGMTGLVPGQQAALLQAGSGPGLTQSQLQAQLQALWQAQHPGIPMPPGILVPHSQEELELAHLQAQREQQKLHAEKVAQMENKAILHADKHLFSSSPHPPQHSRLTPQTTSSTASPHHSLVHESVGYRGEMRNHHQDLPMVDVHAAIERHFQESLGKPHGAAFSISPYSTASGSITMGTPLPKTDHRSVPSEKELQQKEQLEQERLRREREEKELEWQRLQREKEYKQNQIQKEMERKIMYPNPGIITERERLQKLATSLEGKNDDHLYKHVMSQLKPKYLGHSQSEKKGDKVLVSDIIGTSLKTQTTSSHGFQVFQPYKPSVGHHKVSGLKFEEARPGVPVRTEHNRLKSSSSYMSAFQVKSQHLEGYAPFGHTVTSPKSHDEKAENALRAHLSTHSPHGALQEKDKKGIPNPPPLIKKEPGLGSHDYRESMSVHEMGAKSLWEKQIVESLKAQQVRSVKSDGSYSVPVIVRRKETGSHPMQPMDASPLKVASPQQLSRAALQTMEVKSVNSASSRATYSQISSGTNSTTLVSQSSILMSALRPDEQMQGVSPEESKGTESNHPGKRKSPSQPPAIKKKAKEAAVMGVVSSGKDFRKAGAVTPFSDHCQSFQGTNQSSLISGSAMHAKVSENVELKIEKVDQLKRVSADPNPVQRVGLPNAIVKNGSLSDSERSRSVSPRSMSDSSDSRKTASPNRTSVGHVKCKKAWLQRLSEAVDSPSSKEEKKEAKAGVTMKSLPNGHIHSPTSASTVNEKAMVTLSDIQKNIPDHIYDFDNMSTCSDSSTTSGNSKPRQRRSRENKKSRKRTGSPVVNPSVDSSKSPVNGVTSGFESQGKLEGMGELHKQVTASLIELMTKAPKKRIITRAHKEKEKEAFNLARSLSKPAVSKLKKTGEAFLQDGPCTNITPNLMKCRECRMKGNKQSKLNIFCRFYAFRRLRYSQKGNLTIAGFSELDHYEKEDLGPWLPCRSDDEPTTDVEVSKYIMLMTADKFCELVLQEQDAKRMNIEGKMAWKRPVSGVREMCDTCDTTLFNIHWTCPKCGFVVCPDCFKVKKGSNSTRSMKAKSPEVWLKCIKDQHHLPENLMLTQIIPGTALWDIGTLVHEMRRRWSLPSRCPCSLQISSREAEVLNGVTPKSEENKEAKVESSESVAKSSSSVTITTTMTPTSSSTSALDFLADIATSQSSDVKRELDTALVKSQNGEIKADSSAQAAVTAADTTSDMSTDTTTPNNKGDNCSTLRELLTKTASKLGAPGEPVDGSSFLSALLPSNENSSKSKHRTMTSTFEDIIATVVEQHIAEPRNKLDRSNVKPSRTHYNLLKSNSSIQAGSKNTLTESSFLYPDVPHSWLCDGKLLRLHGPSDKGNFKIFQEQWGKGAPVLVSNVHKQLKSNLWHPQYFSKQFGNIENDLVDCRKGTVIQGAPMKDFWDGFEDLSNRLETKQGQSMILKLKDWPPAEDFSEILPEHFDDLMNNLPLPEYTRRDGVLNLSSRLPDFFVKPDLGPKMYNAYGLARYPSAGTTNLHLDISDAVNVMVHVGIPYGGHKEDESYECLKEETIKAIEDCCKDDQTLRRIREEDETPGALWHIFRVDDAPKIRIFLNKLSEERGEKILPDHDPIHDQSWYMDNEKLARLKEEYGVEGWAIAQFLGDAIFIPAGAPHQVRNLHSCIKVAEDFVSPEHIRECVCLTEEFRHLSNTHSNHEDKLQIKNILYHAIKDAAGVLMSHDPQFRESKETK</sequence>
<evidence type="ECO:0000256" key="5">
    <source>
        <dbReference type="ARBA" id="ARBA00023004"/>
    </source>
</evidence>
<feature type="compositionally biased region" description="Polar residues" evidence="10">
    <location>
        <begin position="315"/>
        <end position="329"/>
    </location>
</feature>
<name>A0A9Q0YSG6_HOLLE</name>
<keyword evidence="9" id="KW-0175">Coiled coil</keyword>
<feature type="compositionally biased region" description="Low complexity" evidence="10">
    <location>
        <begin position="1831"/>
        <end position="1853"/>
    </location>
</feature>
<evidence type="ECO:0000259" key="11">
    <source>
        <dbReference type="PROSITE" id="PS51184"/>
    </source>
</evidence>
<feature type="compositionally biased region" description="Basic and acidic residues" evidence="10">
    <location>
        <begin position="117"/>
        <end position="131"/>
    </location>
</feature>
<protein>
    <recommendedName>
        <fullName evidence="7">[histone H3]-dimethyl-L-lysine(9) demethylase</fullName>
        <ecNumber evidence="7">1.14.11.65</ecNumber>
    </recommendedName>
</protein>
<evidence type="ECO:0000256" key="10">
    <source>
        <dbReference type="SAM" id="MobiDB-lite"/>
    </source>
</evidence>
<feature type="compositionally biased region" description="Polar residues" evidence="10">
    <location>
        <begin position="91"/>
        <end position="102"/>
    </location>
</feature>
<evidence type="ECO:0000256" key="6">
    <source>
        <dbReference type="ARBA" id="ARBA00023242"/>
    </source>
</evidence>
<feature type="region of interest" description="Disordered" evidence="10">
    <location>
        <begin position="1825"/>
        <end position="1861"/>
    </location>
</feature>
<dbReference type="Gene3D" id="2.60.120.650">
    <property type="entry name" value="Cupin"/>
    <property type="match status" value="1"/>
</dbReference>
<feature type="domain" description="JmjC" evidence="11">
    <location>
        <begin position="2104"/>
        <end position="2314"/>
    </location>
</feature>
<evidence type="ECO:0000256" key="1">
    <source>
        <dbReference type="ARBA" id="ARBA00001954"/>
    </source>
</evidence>
<dbReference type="InterPro" id="IPR003347">
    <property type="entry name" value="JmjC_dom"/>
</dbReference>
<feature type="region of interest" description="Disordered" evidence="10">
    <location>
        <begin position="718"/>
        <end position="744"/>
    </location>
</feature>
<dbReference type="GO" id="GO:0031490">
    <property type="term" value="F:chromatin DNA binding"/>
    <property type="evidence" value="ECO:0007669"/>
    <property type="project" value="TreeGrafter"/>
</dbReference>
<dbReference type="GO" id="GO:0003712">
    <property type="term" value="F:transcription coregulator activity"/>
    <property type="evidence" value="ECO:0007669"/>
    <property type="project" value="TreeGrafter"/>
</dbReference>
<reference evidence="12" key="1">
    <citation type="submission" date="2021-10" db="EMBL/GenBank/DDBJ databases">
        <title>Tropical sea cucumber genome reveals ecological adaptation and Cuvierian tubules defense mechanism.</title>
        <authorList>
            <person name="Chen T."/>
        </authorList>
    </citation>
    <scope>NUCLEOTIDE SEQUENCE</scope>
    <source>
        <strain evidence="12">Nanhai2018</strain>
        <tissue evidence="12">Muscle</tissue>
    </source>
</reference>
<feature type="region of interest" description="Disordered" evidence="10">
    <location>
        <begin position="1275"/>
        <end position="1375"/>
    </location>
</feature>
<dbReference type="EC" id="1.14.11.65" evidence="7"/>
<feature type="region of interest" description="Disordered" evidence="10">
    <location>
        <begin position="800"/>
        <end position="833"/>
    </location>
</feature>
<dbReference type="GO" id="GO:0000785">
    <property type="term" value="C:chromatin"/>
    <property type="evidence" value="ECO:0007669"/>
    <property type="project" value="TreeGrafter"/>
</dbReference>
<dbReference type="FunFam" id="2.60.120.650:FF:000004">
    <property type="entry name" value="Putative lysine-specific demethylase 3B"/>
    <property type="match status" value="1"/>
</dbReference>
<dbReference type="PANTHER" id="PTHR12549">
    <property type="entry name" value="JMJC DOMAIN-CONTAINING HISTONE DEMETHYLATION PROTEIN"/>
    <property type="match status" value="1"/>
</dbReference>
<accession>A0A9Q0YSG6</accession>
<organism evidence="12 13">
    <name type="scientific">Holothuria leucospilota</name>
    <name type="common">Black long sea cucumber</name>
    <name type="synonym">Mertensiothuria leucospilota</name>
    <dbReference type="NCBI Taxonomy" id="206669"/>
    <lineage>
        <taxon>Eukaryota</taxon>
        <taxon>Metazoa</taxon>
        <taxon>Echinodermata</taxon>
        <taxon>Eleutherozoa</taxon>
        <taxon>Echinozoa</taxon>
        <taxon>Holothuroidea</taxon>
        <taxon>Aspidochirotacea</taxon>
        <taxon>Aspidochirotida</taxon>
        <taxon>Holothuriidae</taxon>
        <taxon>Holothuria</taxon>
    </lineage>
</organism>
<feature type="compositionally biased region" description="Low complexity" evidence="10">
    <location>
        <begin position="1772"/>
        <end position="1793"/>
    </location>
</feature>
<feature type="compositionally biased region" description="Low complexity" evidence="10">
    <location>
        <begin position="1303"/>
        <end position="1312"/>
    </location>
</feature>
<feature type="compositionally biased region" description="Basic and acidic residues" evidence="10">
    <location>
        <begin position="189"/>
        <end position="200"/>
    </location>
</feature>
<keyword evidence="4" id="KW-0560">Oxidoreductase</keyword>
<dbReference type="InterPro" id="IPR045109">
    <property type="entry name" value="LSDs-like"/>
</dbReference>
<feature type="compositionally biased region" description="Low complexity" evidence="10">
    <location>
        <begin position="209"/>
        <end position="221"/>
    </location>
</feature>
<gene>
    <name evidence="12" type="ORF">HOLleu_33356</name>
</gene>
<dbReference type="GO" id="GO:0140683">
    <property type="term" value="F:histone H3K9me/H3K9me2 demethylase activity"/>
    <property type="evidence" value="ECO:0007669"/>
    <property type="project" value="UniProtKB-EC"/>
</dbReference>
<feature type="compositionally biased region" description="Polar residues" evidence="10">
    <location>
        <begin position="729"/>
        <end position="742"/>
    </location>
</feature>
<feature type="region of interest" description="Disordered" evidence="10">
    <location>
        <begin position="299"/>
        <end position="343"/>
    </location>
</feature>
<keyword evidence="6" id="KW-0539">Nucleus</keyword>
<feature type="region of interest" description="Disordered" evidence="10">
    <location>
        <begin position="526"/>
        <end position="562"/>
    </location>
</feature>
<feature type="compositionally biased region" description="Polar residues" evidence="10">
    <location>
        <begin position="1404"/>
        <end position="1417"/>
    </location>
</feature>
<feature type="compositionally biased region" description="Low complexity" evidence="10">
    <location>
        <begin position="330"/>
        <end position="342"/>
    </location>
</feature>
<evidence type="ECO:0000256" key="7">
    <source>
        <dbReference type="ARBA" id="ARBA00038951"/>
    </source>
</evidence>
<feature type="compositionally biased region" description="Basic and acidic residues" evidence="10">
    <location>
        <begin position="412"/>
        <end position="466"/>
    </location>
</feature>
<feature type="region of interest" description="Disordered" evidence="10">
    <location>
        <begin position="1022"/>
        <end position="1052"/>
    </location>
</feature>
<evidence type="ECO:0000256" key="4">
    <source>
        <dbReference type="ARBA" id="ARBA00023002"/>
    </source>
</evidence>
<dbReference type="GO" id="GO:0000118">
    <property type="term" value="C:histone deacetylase complex"/>
    <property type="evidence" value="ECO:0007669"/>
    <property type="project" value="TreeGrafter"/>
</dbReference>
<keyword evidence="5" id="KW-0408">Iron</keyword>
<dbReference type="SUPFAM" id="SSF51197">
    <property type="entry name" value="Clavaminate synthase-like"/>
    <property type="match status" value="1"/>
</dbReference>
<feature type="region of interest" description="Disordered" evidence="10">
    <location>
        <begin position="1404"/>
        <end position="1464"/>
    </location>
</feature>
<proteinExistence type="predicted"/>
<feature type="region of interest" description="Disordered" evidence="10">
    <location>
        <begin position="1756"/>
        <end position="1793"/>
    </location>
</feature>
<comment type="catalytic activity">
    <reaction evidence="8">
        <text>N(6),N(6)-dimethyl-L-lysyl(9)-[histone H3] + 2 2-oxoglutarate + 2 O2 = L-lysyl(9)-[histone H3] + 2 formaldehyde + 2 succinate + 2 CO2</text>
        <dbReference type="Rhea" id="RHEA:60188"/>
        <dbReference type="Rhea" id="RHEA-COMP:15541"/>
        <dbReference type="Rhea" id="RHEA-COMP:15546"/>
        <dbReference type="ChEBI" id="CHEBI:15379"/>
        <dbReference type="ChEBI" id="CHEBI:16526"/>
        <dbReference type="ChEBI" id="CHEBI:16810"/>
        <dbReference type="ChEBI" id="CHEBI:16842"/>
        <dbReference type="ChEBI" id="CHEBI:29969"/>
        <dbReference type="ChEBI" id="CHEBI:30031"/>
        <dbReference type="ChEBI" id="CHEBI:61976"/>
        <dbReference type="EC" id="1.14.11.65"/>
    </reaction>
</comment>
<evidence type="ECO:0000256" key="3">
    <source>
        <dbReference type="ARBA" id="ARBA00022723"/>
    </source>
</evidence>
<feature type="compositionally biased region" description="Low complexity" evidence="10">
    <location>
        <begin position="150"/>
        <end position="159"/>
    </location>
</feature>
<feature type="compositionally biased region" description="Basic residues" evidence="10">
    <location>
        <begin position="1418"/>
        <end position="1433"/>
    </location>
</feature>
<comment type="cofactor">
    <cofactor evidence="1">
        <name>Fe(2+)</name>
        <dbReference type="ChEBI" id="CHEBI:29033"/>
    </cofactor>
</comment>
<feature type="compositionally biased region" description="Basic and acidic residues" evidence="10">
    <location>
        <begin position="35"/>
        <end position="59"/>
    </location>
</feature>
<comment type="subcellular location">
    <subcellularLocation>
        <location evidence="2">Nucleus</location>
    </subcellularLocation>
</comment>
<feature type="compositionally biased region" description="Polar residues" evidence="10">
    <location>
        <begin position="1436"/>
        <end position="1457"/>
    </location>
</feature>
<dbReference type="Proteomes" id="UP001152320">
    <property type="component" value="Chromosome 17"/>
</dbReference>
<feature type="compositionally biased region" description="Polar residues" evidence="10">
    <location>
        <begin position="535"/>
        <end position="547"/>
    </location>
</feature>
<comment type="caution">
    <text evidence="12">The sequence shown here is derived from an EMBL/GenBank/DDBJ whole genome shotgun (WGS) entry which is preliminary data.</text>
</comment>
<keyword evidence="13" id="KW-1185">Reference proteome</keyword>
<dbReference type="Pfam" id="PF02373">
    <property type="entry name" value="JmjC"/>
    <property type="match status" value="1"/>
</dbReference>
<dbReference type="GO" id="GO:0006357">
    <property type="term" value="P:regulation of transcription by RNA polymerase II"/>
    <property type="evidence" value="ECO:0007669"/>
    <property type="project" value="TreeGrafter"/>
</dbReference>
<feature type="compositionally biased region" description="Polar residues" evidence="10">
    <location>
        <begin position="381"/>
        <end position="410"/>
    </location>
</feature>
<feature type="compositionally biased region" description="Basic and acidic residues" evidence="10">
    <location>
        <begin position="809"/>
        <end position="833"/>
    </location>
</feature>
<feature type="compositionally biased region" description="Basic and acidic residues" evidence="10">
    <location>
        <begin position="1347"/>
        <end position="1356"/>
    </location>
</feature>
<feature type="compositionally biased region" description="Basic and acidic residues" evidence="10">
    <location>
        <begin position="1760"/>
        <end position="1771"/>
    </location>
</feature>
<evidence type="ECO:0000256" key="9">
    <source>
        <dbReference type="SAM" id="Coils"/>
    </source>
</evidence>